<gene>
    <name evidence="1" type="ORF">PG999_012496</name>
</gene>
<protein>
    <submittedName>
        <fullName evidence="1">C6 zinc finger domain protein</fullName>
    </submittedName>
</protein>
<dbReference type="Proteomes" id="UP001392437">
    <property type="component" value="Unassembled WGS sequence"/>
</dbReference>
<reference evidence="1 2" key="1">
    <citation type="submission" date="2023-01" db="EMBL/GenBank/DDBJ databases">
        <title>Analysis of 21 Apiospora genomes using comparative genomics revels a genus with tremendous synthesis potential of carbohydrate active enzymes and secondary metabolites.</title>
        <authorList>
            <person name="Sorensen T."/>
        </authorList>
    </citation>
    <scope>NUCLEOTIDE SEQUENCE [LARGE SCALE GENOMIC DNA]</scope>
    <source>
        <strain evidence="1 2">CBS 117206</strain>
    </source>
</reference>
<organism evidence="1 2">
    <name type="scientific">Apiospora kogelbergensis</name>
    <dbReference type="NCBI Taxonomy" id="1337665"/>
    <lineage>
        <taxon>Eukaryota</taxon>
        <taxon>Fungi</taxon>
        <taxon>Dikarya</taxon>
        <taxon>Ascomycota</taxon>
        <taxon>Pezizomycotina</taxon>
        <taxon>Sordariomycetes</taxon>
        <taxon>Xylariomycetidae</taxon>
        <taxon>Amphisphaeriales</taxon>
        <taxon>Apiosporaceae</taxon>
        <taxon>Apiospora</taxon>
    </lineage>
</organism>
<dbReference type="AlphaFoldDB" id="A0AAW0Q873"/>
<accession>A0AAW0Q873</accession>
<dbReference type="PANTHER" id="PTHR38111">
    <property type="entry name" value="ZN(2)-C6 FUNGAL-TYPE DOMAIN-CONTAINING PROTEIN-RELATED"/>
    <property type="match status" value="1"/>
</dbReference>
<evidence type="ECO:0000313" key="1">
    <source>
        <dbReference type="EMBL" id="KAK8096552.1"/>
    </source>
</evidence>
<name>A0AAW0Q873_9PEZI</name>
<comment type="caution">
    <text evidence="1">The sequence shown here is derived from an EMBL/GenBank/DDBJ whole genome shotgun (WGS) entry which is preliminary data.</text>
</comment>
<dbReference type="InterPro" id="IPR053178">
    <property type="entry name" value="Osmoadaptation_assoc"/>
</dbReference>
<sequence length="423" mass="47022">MCIALPASLARTAYSEAIFSVFLEHYLPQCGHPYSWVEALLRLRDNVPAVRLGFDAISLTTIGMRDSHPTLIQAGHSSMTPALTETIKIANDQGRTARTSILGASMMLSMFEILIGTPNHVEPARAQTWLVHVHGQLDILEENGPHEYREGIGHELYTAARMALMITGIKNRKRVPLLDKEGWGTIPWEVHAKSPKDRLIDIWGEVGGVLEDVDSARATADANKKRTLKKRITLAASVLLARLRDWHGEMGPLMEFRDTNGDVIAIVGREDLIQADIALMYWTTCLLVSFTTHLVADGSDTPLPCTDPIIYIRFITAAMPYFWQPAAGLLGVQVTSFPLALCLHVLCVLRDTRTTELTGSVMELFRQQEGKANIAGFLSSIQMDIGDLHWQDKLDLLGLRHEPRAEQQDLACHMDFVEAPFPS</sequence>
<keyword evidence="2" id="KW-1185">Reference proteome</keyword>
<dbReference type="PANTHER" id="PTHR38111:SF11">
    <property type="entry name" value="TRANSCRIPTION FACTOR DOMAIN-CONTAINING PROTEIN-RELATED"/>
    <property type="match status" value="1"/>
</dbReference>
<evidence type="ECO:0000313" key="2">
    <source>
        <dbReference type="Proteomes" id="UP001392437"/>
    </source>
</evidence>
<dbReference type="EMBL" id="JAQQWP010000010">
    <property type="protein sequence ID" value="KAK8096552.1"/>
    <property type="molecule type" value="Genomic_DNA"/>
</dbReference>
<proteinExistence type="predicted"/>